<dbReference type="Gene3D" id="1.10.287.130">
    <property type="match status" value="1"/>
</dbReference>
<evidence type="ECO:0000256" key="11">
    <source>
        <dbReference type="ARBA" id="ARBA00023163"/>
    </source>
</evidence>
<dbReference type="Gene3D" id="1.10.10.60">
    <property type="entry name" value="Homeodomain-like"/>
    <property type="match status" value="2"/>
</dbReference>
<evidence type="ECO:0000256" key="10">
    <source>
        <dbReference type="ARBA" id="ARBA00023125"/>
    </source>
</evidence>
<dbReference type="FunFam" id="1.10.287.130:FF:000045">
    <property type="entry name" value="Two-component system sensor histidine kinase/response regulator"/>
    <property type="match status" value="1"/>
</dbReference>
<dbReference type="Pfam" id="PF07495">
    <property type="entry name" value="Y_Y_Y"/>
    <property type="match status" value="1"/>
</dbReference>
<dbReference type="PROSITE" id="PS50110">
    <property type="entry name" value="RESPONSE_REGULATORY"/>
    <property type="match status" value="1"/>
</dbReference>
<keyword evidence="11" id="KW-0804">Transcription</keyword>
<dbReference type="InterPro" id="IPR005467">
    <property type="entry name" value="His_kinase_dom"/>
</dbReference>
<evidence type="ECO:0000259" key="18">
    <source>
        <dbReference type="PROSITE" id="PS50109"/>
    </source>
</evidence>
<dbReference type="EC" id="2.7.13.3" evidence="2"/>
<dbReference type="InterPro" id="IPR036097">
    <property type="entry name" value="HisK_dim/P_sf"/>
</dbReference>
<dbReference type="RefSeq" id="WP_129001243.1">
    <property type="nucleotide sequence ID" value="NZ_SDHZ01000001.1"/>
</dbReference>
<evidence type="ECO:0000313" key="21">
    <source>
        <dbReference type="Proteomes" id="UP000290545"/>
    </source>
</evidence>
<evidence type="ECO:0000256" key="4">
    <source>
        <dbReference type="ARBA" id="ARBA00022679"/>
    </source>
</evidence>
<dbReference type="InterPro" id="IPR004358">
    <property type="entry name" value="Sig_transdc_His_kin-like_C"/>
</dbReference>
<dbReference type="Gene3D" id="3.40.50.2300">
    <property type="match status" value="1"/>
</dbReference>
<evidence type="ECO:0000256" key="8">
    <source>
        <dbReference type="ARBA" id="ARBA00023012"/>
    </source>
</evidence>
<keyword evidence="15" id="KW-0472">Membrane</keyword>
<dbReference type="PROSITE" id="PS50109">
    <property type="entry name" value="HIS_KIN"/>
    <property type="match status" value="1"/>
</dbReference>
<evidence type="ECO:0000256" key="15">
    <source>
        <dbReference type="SAM" id="Phobius"/>
    </source>
</evidence>
<evidence type="ECO:0000256" key="6">
    <source>
        <dbReference type="ARBA" id="ARBA00022777"/>
    </source>
</evidence>
<dbReference type="InterPro" id="IPR011123">
    <property type="entry name" value="Y_Y_Y"/>
</dbReference>
<dbReference type="InterPro" id="IPR018062">
    <property type="entry name" value="HTH_AraC-typ_CS"/>
</dbReference>
<dbReference type="Pfam" id="PF00072">
    <property type="entry name" value="Response_reg"/>
    <property type="match status" value="1"/>
</dbReference>
<dbReference type="PANTHER" id="PTHR43547:SF2">
    <property type="entry name" value="HYBRID SIGNAL TRANSDUCTION HISTIDINE KINASE C"/>
    <property type="match status" value="1"/>
</dbReference>
<comment type="catalytic activity">
    <reaction evidence="1">
        <text>ATP + protein L-histidine = ADP + protein N-phospho-L-histidine.</text>
        <dbReference type="EC" id="2.7.13.3"/>
    </reaction>
</comment>
<dbReference type="Pfam" id="PF07494">
    <property type="entry name" value="Reg_prop"/>
    <property type="match status" value="7"/>
</dbReference>
<evidence type="ECO:0000313" key="20">
    <source>
        <dbReference type="EMBL" id="RXK85491.1"/>
    </source>
</evidence>
<feature type="coiled-coil region" evidence="13">
    <location>
        <begin position="818"/>
        <end position="849"/>
    </location>
</feature>
<evidence type="ECO:0000256" key="9">
    <source>
        <dbReference type="ARBA" id="ARBA00023015"/>
    </source>
</evidence>
<dbReference type="GO" id="GO:0043565">
    <property type="term" value="F:sequence-specific DNA binding"/>
    <property type="evidence" value="ECO:0007669"/>
    <property type="project" value="InterPro"/>
</dbReference>
<dbReference type="PANTHER" id="PTHR43547">
    <property type="entry name" value="TWO-COMPONENT HISTIDINE KINASE"/>
    <property type="match status" value="1"/>
</dbReference>
<name>A0A4Q1D896_9BACT</name>
<dbReference type="PROSITE" id="PS00041">
    <property type="entry name" value="HTH_ARAC_FAMILY_1"/>
    <property type="match status" value="1"/>
</dbReference>
<keyword evidence="9" id="KW-0805">Transcription regulation</keyword>
<proteinExistence type="predicted"/>
<feature type="domain" description="Response regulatory" evidence="19">
    <location>
        <begin position="1108"/>
        <end position="1223"/>
    </location>
</feature>
<protein>
    <recommendedName>
        <fullName evidence="2">histidine kinase</fullName>
        <ecNumber evidence="2">2.7.13.3</ecNumber>
    </recommendedName>
</protein>
<evidence type="ECO:0000256" key="1">
    <source>
        <dbReference type="ARBA" id="ARBA00000085"/>
    </source>
</evidence>
<evidence type="ECO:0000256" key="5">
    <source>
        <dbReference type="ARBA" id="ARBA00022741"/>
    </source>
</evidence>
<evidence type="ECO:0000259" key="17">
    <source>
        <dbReference type="PROSITE" id="PS01124"/>
    </source>
</evidence>
<sequence>MIVCRHIVLLILTLGFYVAHAQQNNLHFINFSSKDGLPSNTITAILKDRFGYMWFGSDDGLSRFDGSKFTVYSYNAADSSTIRSNAILALYEDANGQLWVGTTKGLSLYDRSRNAFRNINVTRGASVKALCGDHQGNLWLGGYSGLFKYNPATDATQYYSPEDSVRTHLKSGMFISIYEDSQQRLWIGSTKGLYLYQPEHDNFQLYAGRTPDSTLKDLDIKAINEDAHGNLWVGTLDGGLHKLPKGGSGFLNFGAAAGPGRSLTSNRIYSIAHDQDGTIWVGTEKGVDILDPRTGNVEHVARNARNKYSLQGSSIRSIYIDKNGIYWLGTFQSGINKYDKNLTAFNLVRSNPFDPSGLSAPKVTSFAEARNGDIYIGTDGGGLNLYHRSTGLVTRIPVAGQALTILAMEMVDDELWLATYMQGIYILNVNSGAVRHFTRNDGFSGLVSNEIFCLHKDRNGNVWVGTNGDDVQVYTRANKRFLKLQDYIAGATGDKAPQKGFIRAIEEDASGTIWIAAPGRGIDMFDPATNTYRLYSHNQLGNLPVEDVQTLIPGKEGILWVGTGGRGLCKIDLKKNKFNVYGAAQGLANEVIWKILEDSSGLLWLSTNKGISRFNPLKNEFKNFTYENGLQQSAFTLGAGLITKGGDIFLGGLDGFNFFTPGALHYNRKIPTVVFTGLKVNNNEVVPGEKAAISSDIAVANEIRLQYKQNFSIDFTALDFTNPNECRYLYKLEGFDKKWNNIGASKTAVFTNLDPGEYTLLVKAYSPNGEWTTEAASIVLYIKPPFWRTTYAYIIYLLLVTFILWGIRRRGIKKLQRKFEMEQERQQIRQLIEDERKEAERQRAFDEVKIKFLTNLSHEFRTPISLIAGPVQTLFDSETDQDKKGQLSMVKRNARRLLNLVNQLLDFRKLEEQELRLNALPGDLVSFVQDVVESFKDLADRRHICFRFESELNVYDTSFDRDKIERVLFNLLSNAFKFTGREGIVTMRLAKENNGDGVVISIADNGIGMSQEEQSRIFDRFFQGEMHPGVMNQGSGIGLSITKEFVRLHGGSIVVNSAYGKGSEFIVSLPLREEKPPETKPEINEPTEYIDEPVTENTTAGNSAERLTVLIIEDNEDFRAYLKNQLKSFYKVIEAMDGREGWQKALSAHPHVIVSDISMPYMDGITLSKKIRADKRTAHIPIILLTALTGDTYQLKGLQTGASDYLTKPFSPEILRVKIQNLASLNQSLKEAYVKRLEIGSLPTAVENENEKLLLKITNYIEENIEDEKVSVEQLAKHLFMSRATLYNKVVDMTGETPVEYIRSVRLNKAAELLEKTDMRIAEIGYTVGFVTPNYFARAFKAKFNMSPSEFAALKRKPAGP</sequence>
<dbReference type="SUPFAM" id="SSF55874">
    <property type="entry name" value="ATPase domain of HSP90 chaperone/DNA topoisomerase II/histidine kinase"/>
    <property type="match status" value="1"/>
</dbReference>
<keyword evidence="7" id="KW-0067">ATP-binding</keyword>
<keyword evidence="8" id="KW-0902">Two-component regulatory system</keyword>
<dbReference type="InterPro" id="IPR015943">
    <property type="entry name" value="WD40/YVTN_repeat-like_dom_sf"/>
</dbReference>
<organism evidence="20 21">
    <name type="scientific">Filimonas effusa</name>
    <dbReference type="NCBI Taxonomy" id="2508721"/>
    <lineage>
        <taxon>Bacteria</taxon>
        <taxon>Pseudomonadati</taxon>
        <taxon>Bacteroidota</taxon>
        <taxon>Chitinophagia</taxon>
        <taxon>Chitinophagales</taxon>
        <taxon>Chitinophagaceae</taxon>
        <taxon>Filimonas</taxon>
    </lineage>
</organism>
<dbReference type="SMART" id="SM00448">
    <property type="entry name" value="REC"/>
    <property type="match status" value="1"/>
</dbReference>
<feature type="signal peptide" evidence="16">
    <location>
        <begin position="1"/>
        <end position="21"/>
    </location>
</feature>
<dbReference type="InterPro" id="IPR013783">
    <property type="entry name" value="Ig-like_fold"/>
</dbReference>
<keyword evidence="21" id="KW-1185">Reference proteome</keyword>
<dbReference type="SMART" id="SM00342">
    <property type="entry name" value="HTH_ARAC"/>
    <property type="match status" value="1"/>
</dbReference>
<dbReference type="Proteomes" id="UP000290545">
    <property type="component" value="Unassembled WGS sequence"/>
</dbReference>
<dbReference type="GO" id="GO:0005524">
    <property type="term" value="F:ATP binding"/>
    <property type="evidence" value="ECO:0007669"/>
    <property type="project" value="UniProtKB-KW"/>
</dbReference>
<comment type="caution">
    <text evidence="20">The sequence shown here is derived from an EMBL/GenBank/DDBJ whole genome shotgun (WGS) entry which is preliminary data.</text>
</comment>
<reference evidence="20 21" key="1">
    <citation type="submission" date="2019-01" db="EMBL/GenBank/DDBJ databases">
        <title>Filimonas sp. strain TTM-71.</title>
        <authorList>
            <person name="Chen W.-M."/>
        </authorList>
    </citation>
    <scope>NUCLEOTIDE SEQUENCE [LARGE SCALE GENOMIC DNA]</scope>
    <source>
        <strain evidence="20 21">TTM-71</strain>
    </source>
</reference>
<evidence type="ECO:0000259" key="19">
    <source>
        <dbReference type="PROSITE" id="PS50110"/>
    </source>
</evidence>
<dbReference type="InterPro" id="IPR036890">
    <property type="entry name" value="HATPase_C_sf"/>
</dbReference>
<evidence type="ECO:0000256" key="7">
    <source>
        <dbReference type="ARBA" id="ARBA00022840"/>
    </source>
</evidence>
<evidence type="ECO:0000256" key="14">
    <source>
        <dbReference type="SAM" id="MobiDB-lite"/>
    </source>
</evidence>
<dbReference type="SUPFAM" id="SSF46689">
    <property type="entry name" value="Homeodomain-like"/>
    <property type="match status" value="1"/>
</dbReference>
<feature type="transmembrane region" description="Helical" evidence="15">
    <location>
        <begin position="790"/>
        <end position="807"/>
    </location>
</feature>
<keyword evidence="10" id="KW-0238">DNA-binding</keyword>
<feature type="region of interest" description="Disordered" evidence="14">
    <location>
        <begin position="1075"/>
        <end position="1100"/>
    </location>
</feature>
<evidence type="ECO:0000256" key="13">
    <source>
        <dbReference type="SAM" id="Coils"/>
    </source>
</evidence>
<dbReference type="Pfam" id="PF12833">
    <property type="entry name" value="HTH_18"/>
    <property type="match status" value="1"/>
</dbReference>
<dbReference type="CDD" id="cd00082">
    <property type="entry name" value="HisKA"/>
    <property type="match status" value="1"/>
</dbReference>
<keyword evidence="16" id="KW-0732">Signal</keyword>
<dbReference type="Gene3D" id="3.30.565.10">
    <property type="entry name" value="Histidine kinase-like ATPase, C-terminal domain"/>
    <property type="match status" value="1"/>
</dbReference>
<dbReference type="OrthoDB" id="1489484at2"/>
<dbReference type="InterPro" id="IPR003661">
    <property type="entry name" value="HisK_dim/P_dom"/>
</dbReference>
<dbReference type="GO" id="GO:0003700">
    <property type="term" value="F:DNA-binding transcription factor activity"/>
    <property type="evidence" value="ECO:0007669"/>
    <property type="project" value="InterPro"/>
</dbReference>
<dbReference type="SUPFAM" id="SSF63829">
    <property type="entry name" value="Calcium-dependent phosphotriesterase"/>
    <property type="match status" value="2"/>
</dbReference>
<dbReference type="GO" id="GO:0000155">
    <property type="term" value="F:phosphorelay sensor kinase activity"/>
    <property type="evidence" value="ECO:0007669"/>
    <property type="project" value="InterPro"/>
</dbReference>
<evidence type="ECO:0000256" key="16">
    <source>
        <dbReference type="SAM" id="SignalP"/>
    </source>
</evidence>
<dbReference type="FunFam" id="3.30.565.10:FF:000037">
    <property type="entry name" value="Hybrid sensor histidine kinase/response regulator"/>
    <property type="match status" value="1"/>
</dbReference>
<dbReference type="InterPro" id="IPR003594">
    <property type="entry name" value="HATPase_dom"/>
</dbReference>
<dbReference type="CDD" id="cd17574">
    <property type="entry name" value="REC_OmpR"/>
    <property type="match status" value="1"/>
</dbReference>
<keyword evidence="6 20" id="KW-0418">Kinase</keyword>
<feature type="domain" description="HTH araC/xylS-type" evidence="17">
    <location>
        <begin position="1255"/>
        <end position="1354"/>
    </location>
</feature>
<keyword evidence="3 12" id="KW-0597">Phosphoprotein</keyword>
<feature type="modified residue" description="4-aspartylphosphate" evidence="12">
    <location>
        <position position="1156"/>
    </location>
</feature>
<dbReference type="FunFam" id="2.60.40.10:FF:000791">
    <property type="entry name" value="Two-component system sensor histidine kinase/response regulator"/>
    <property type="match status" value="1"/>
</dbReference>
<dbReference type="SUPFAM" id="SSF47384">
    <property type="entry name" value="Homodimeric domain of signal transducing histidine kinase"/>
    <property type="match status" value="1"/>
</dbReference>
<dbReference type="Pfam" id="PF02518">
    <property type="entry name" value="HATPase_c"/>
    <property type="match status" value="1"/>
</dbReference>
<dbReference type="SUPFAM" id="SSF52172">
    <property type="entry name" value="CheY-like"/>
    <property type="match status" value="1"/>
</dbReference>
<dbReference type="PRINTS" id="PR00344">
    <property type="entry name" value="BCTRLSENSOR"/>
</dbReference>
<dbReference type="PROSITE" id="PS01124">
    <property type="entry name" value="HTH_ARAC_FAMILY_2"/>
    <property type="match status" value="1"/>
</dbReference>
<dbReference type="SMART" id="SM00387">
    <property type="entry name" value="HATPase_c"/>
    <property type="match status" value="1"/>
</dbReference>
<accession>A0A4Q1D896</accession>
<dbReference type="InterPro" id="IPR009057">
    <property type="entry name" value="Homeodomain-like_sf"/>
</dbReference>
<dbReference type="Gene3D" id="2.130.10.10">
    <property type="entry name" value="YVTN repeat-like/Quinoprotein amine dehydrogenase"/>
    <property type="match status" value="5"/>
</dbReference>
<evidence type="ECO:0000256" key="2">
    <source>
        <dbReference type="ARBA" id="ARBA00012438"/>
    </source>
</evidence>
<evidence type="ECO:0000256" key="12">
    <source>
        <dbReference type="PROSITE-ProRule" id="PRU00169"/>
    </source>
</evidence>
<dbReference type="InterPro" id="IPR001789">
    <property type="entry name" value="Sig_transdc_resp-reg_receiver"/>
</dbReference>
<dbReference type="Pfam" id="PF00512">
    <property type="entry name" value="HisKA"/>
    <property type="match status" value="1"/>
</dbReference>
<dbReference type="InterPro" id="IPR018060">
    <property type="entry name" value="HTH_AraC"/>
</dbReference>
<keyword evidence="4" id="KW-0808">Transferase</keyword>
<dbReference type="SMART" id="SM00388">
    <property type="entry name" value="HisKA"/>
    <property type="match status" value="1"/>
</dbReference>
<dbReference type="Gene3D" id="2.60.40.10">
    <property type="entry name" value="Immunoglobulins"/>
    <property type="match status" value="1"/>
</dbReference>
<keyword evidence="15" id="KW-0812">Transmembrane</keyword>
<gene>
    <name evidence="20" type="ORF">ESB13_01335</name>
</gene>
<evidence type="ECO:0000256" key="3">
    <source>
        <dbReference type="ARBA" id="ARBA00022553"/>
    </source>
</evidence>
<dbReference type="EMBL" id="SDHZ01000001">
    <property type="protein sequence ID" value="RXK85491.1"/>
    <property type="molecule type" value="Genomic_DNA"/>
</dbReference>
<keyword evidence="15" id="KW-1133">Transmembrane helix</keyword>
<dbReference type="InterPro" id="IPR011006">
    <property type="entry name" value="CheY-like_superfamily"/>
</dbReference>
<keyword evidence="5" id="KW-0547">Nucleotide-binding</keyword>
<feature type="chain" id="PRO_5020430510" description="histidine kinase" evidence="16">
    <location>
        <begin position="22"/>
        <end position="1361"/>
    </location>
</feature>
<feature type="domain" description="Histidine kinase" evidence="18">
    <location>
        <begin position="855"/>
        <end position="1073"/>
    </location>
</feature>
<dbReference type="InterPro" id="IPR011110">
    <property type="entry name" value="Reg_prop"/>
</dbReference>
<keyword evidence="13" id="KW-0175">Coiled coil</keyword>